<dbReference type="Proteomes" id="UP001056120">
    <property type="component" value="Linkage Group LG17"/>
</dbReference>
<accession>A0ACB9EMJ0</accession>
<proteinExistence type="predicted"/>
<evidence type="ECO:0000313" key="2">
    <source>
        <dbReference type="Proteomes" id="UP001056120"/>
    </source>
</evidence>
<organism evidence="1 2">
    <name type="scientific">Smallanthus sonchifolius</name>
    <dbReference type="NCBI Taxonomy" id="185202"/>
    <lineage>
        <taxon>Eukaryota</taxon>
        <taxon>Viridiplantae</taxon>
        <taxon>Streptophyta</taxon>
        <taxon>Embryophyta</taxon>
        <taxon>Tracheophyta</taxon>
        <taxon>Spermatophyta</taxon>
        <taxon>Magnoliopsida</taxon>
        <taxon>eudicotyledons</taxon>
        <taxon>Gunneridae</taxon>
        <taxon>Pentapetalae</taxon>
        <taxon>asterids</taxon>
        <taxon>campanulids</taxon>
        <taxon>Asterales</taxon>
        <taxon>Asteraceae</taxon>
        <taxon>Asteroideae</taxon>
        <taxon>Heliantheae alliance</taxon>
        <taxon>Millerieae</taxon>
        <taxon>Smallanthus</taxon>
    </lineage>
</organism>
<evidence type="ECO:0000313" key="1">
    <source>
        <dbReference type="EMBL" id="KAI3759940.1"/>
    </source>
</evidence>
<sequence length="224" mass="25426">MTDYAIISVLMWYFTTSGDDLAMSAILTNIQGSLSSLLVIFMAHAANSYVGRFNTLLFSNTAYICGLTLLWLFNPYGEKWLVVISLVLLSLGTSGANILQDVLTDLVNDIDKSQDHTKTRSLARATIWSRIAYVFGVVSAILWVPTGAIEWDHPYLWESSFLICIITMTTTLIIFWTCYNIYHQGELIERPAEVFFRVFRARIKKLLKGNSRYLHLLISLSSDF</sequence>
<reference evidence="2" key="1">
    <citation type="journal article" date="2022" name="Mol. Ecol. Resour.">
        <title>The genomes of chicory, endive, great burdock and yacon provide insights into Asteraceae palaeo-polyploidization history and plant inulin production.</title>
        <authorList>
            <person name="Fan W."/>
            <person name="Wang S."/>
            <person name="Wang H."/>
            <person name="Wang A."/>
            <person name="Jiang F."/>
            <person name="Liu H."/>
            <person name="Zhao H."/>
            <person name="Xu D."/>
            <person name="Zhang Y."/>
        </authorList>
    </citation>
    <scope>NUCLEOTIDE SEQUENCE [LARGE SCALE GENOMIC DNA]</scope>
    <source>
        <strain evidence="2">cv. Yunnan</strain>
    </source>
</reference>
<comment type="caution">
    <text evidence="1">The sequence shown here is derived from an EMBL/GenBank/DDBJ whole genome shotgun (WGS) entry which is preliminary data.</text>
</comment>
<reference evidence="1 2" key="2">
    <citation type="journal article" date="2022" name="Mol. Ecol. Resour.">
        <title>The genomes of chicory, endive, great burdock and yacon provide insights into Asteraceae paleo-polyploidization history and plant inulin production.</title>
        <authorList>
            <person name="Fan W."/>
            <person name="Wang S."/>
            <person name="Wang H."/>
            <person name="Wang A."/>
            <person name="Jiang F."/>
            <person name="Liu H."/>
            <person name="Zhao H."/>
            <person name="Xu D."/>
            <person name="Zhang Y."/>
        </authorList>
    </citation>
    <scope>NUCLEOTIDE SEQUENCE [LARGE SCALE GENOMIC DNA]</scope>
    <source>
        <strain evidence="2">cv. Yunnan</strain>
        <tissue evidence="1">Leaves</tissue>
    </source>
</reference>
<protein>
    <submittedName>
        <fullName evidence="1">Uncharacterized protein</fullName>
    </submittedName>
</protein>
<dbReference type="EMBL" id="CM042034">
    <property type="protein sequence ID" value="KAI3759940.1"/>
    <property type="molecule type" value="Genomic_DNA"/>
</dbReference>
<keyword evidence="2" id="KW-1185">Reference proteome</keyword>
<gene>
    <name evidence="1" type="ORF">L1987_50327</name>
</gene>
<name>A0ACB9EMJ0_9ASTR</name>